<organism evidence="3 4">
    <name type="scientific">Saccharopolyspora phatthalungensis</name>
    <dbReference type="NCBI Taxonomy" id="664693"/>
    <lineage>
        <taxon>Bacteria</taxon>
        <taxon>Bacillati</taxon>
        <taxon>Actinomycetota</taxon>
        <taxon>Actinomycetes</taxon>
        <taxon>Pseudonocardiales</taxon>
        <taxon>Pseudonocardiaceae</taxon>
        <taxon>Saccharopolyspora</taxon>
    </lineage>
</organism>
<dbReference type="PANTHER" id="PTHR46565:SF5">
    <property type="entry name" value="COLD SHOCK PROTEIN 2-LIKE"/>
    <property type="match status" value="1"/>
</dbReference>
<dbReference type="PRINTS" id="PR00050">
    <property type="entry name" value="COLDSHOCK"/>
</dbReference>
<evidence type="ECO:0000256" key="1">
    <source>
        <dbReference type="RuleBase" id="RU000408"/>
    </source>
</evidence>
<dbReference type="InterPro" id="IPR012340">
    <property type="entry name" value="NA-bd_OB-fold"/>
</dbReference>
<protein>
    <submittedName>
        <fullName evidence="3">Cold shock CspA family protein</fullName>
    </submittedName>
</protein>
<accession>A0A840QK75</accession>
<dbReference type="SUPFAM" id="SSF50249">
    <property type="entry name" value="Nucleic acid-binding proteins"/>
    <property type="match status" value="1"/>
</dbReference>
<dbReference type="Gene3D" id="2.40.50.140">
    <property type="entry name" value="Nucleic acid-binding proteins"/>
    <property type="match status" value="1"/>
</dbReference>
<dbReference type="InterPro" id="IPR002059">
    <property type="entry name" value="CSP_DNA-bd"/>
</dbReference>
<name>A0A840QK75_9PSEU</name>
<evidence type="ECO:0000259" key="2">
    <source>
        <dbReference type="PROSITE" id="PS51857"/>
    </source>
</evidence>
<evidence type="ECO:0000313" key="4">
    <source>
        <dbReference type="Proteomes" id="UP000584374"/>
    </source>
</evidence>
<evidence type="ECO:0000313" key="3">
    <source>
        <dbReference type="EMBL" id="MBB5158643.1"/>
    </source>
</evidence>
<sequence>METGTIVRFDGIKGYGFIAPDAGGEDVFLHASILDDSLKEVLRGGMRVEFEATPGTQGTKAMSVHLLGTPSHASTVESSAGAAQTSEVYNRRDDDELCDVLSTTEFAQKITDVLIEAAPSMTGGQILQVRRQLVAFAQRHGWVET</sequence>
<dbReference type="GO" id="GO:0005737">
    <property type="term" value="C:cytoplasm"/>
    <property type="evidence" value="ECO:0007669"/>
    <property type="project" value="UniProtKB-SubCell"/>
</dbReference>
<gene>
    <name evidence="3" type="ORF">BJ970_006242</name>
</gene>
<dbReference type="InterPro" id="IPR019844">
    <property type="entry name" value="CSD_CS"/>
</dbReference>
<dbReference type="Proteomes" id="UP000584374">
    <property type="component" value="Unassembled WGS sequence"/>
</dbReference>
<dbReference type="RefSeq" id="WP_184730533.1">
    <property type="nucleotide sequence ID" value="NZ_JACHIW010000002.1"/>
</dbReference>
<dbReference type="CDD" id="cd04458">
    <property type="entry name" value="CSP_CDS"/>
    <property type="match status" value="1"/>
</dbReference>
<proteinExistence type="predicted"/>
<dbReference type="SMART" id="SM00357">
    <property type="entry name" value="CSP"/>
    <property type="match status" value="1"/>
</dbReference>
<dbReference type="PROSITE" id="PS51857">
    <property type="entry name" value="CSD_2"/>
    <property type="match status" value="1"/>
</dbReference>
<reference evidence="3 4" key="1">
    <citation type="submission" date="2020-08" db="EMBL/GenBank/DDBJ databases">
        <title>Sequencing the genomes of 1000 actinobacteria strains.</title>
        <authorList>
            <person name="Klenk H.-P."/>
        </authorList>
    </citation>
    <scope>NUCLEOTIDE SEQUENCE [LARGE SCALE GENOMIC DNA]</scope>
    <source>
        <strain evidence="3 4">DSM 45584</strain>
    </source>
</reference>
<dbReference type="PANTHER" id="PTHR46565">
    <property type="entry name" value="COLD SHOCK DOMAIN PROTEIN 2"/>
    <property type="match status" value="1"/>
</dbReference>
<dbReference type="AlphaFoldDB" id="A0A840QK75"/>
<dbReference type="InterPro" id="IPR011129">
    <property type="entry name" value="CSD"/>
</dbReference>
<dbReference type="EMBL" id="JACHIW010000002">
    <property type="protein sequence ID" value="MBB5158643.1"/>
    <property type="molecule type" value="Genomic_DNA"/>
</dbReference>
<comment type="subcellular location">
    <subcellularLocation>
        <location evidence="1">Cytoplasm</location>
    </subcellularLocation>
</comment>
<keyword evidence="4" id="KW-1185">Reference proteome</keyword>
<dbReference type="PROSITE" id="PS00352">
    <property type="entry name" value="CSD_1"/>
    <property type="match status" value="1"/>
</dbReference>
<dbReference type="GO" id="GO:0003676">
    <property type="term" value="F:nucleic acid binding"/>
    <property type="evidence" value="ECO:0007669"/>
    <property type="project" value="InterPro"/>
</dbReference>
<comment type="caution">
    <text evidence="3">The sequence shown here is derived from an EMBL/GenBank/DDBJ whole genome shotgun (WGS) entry which is preliminary data.</text>
</comment>
<dbReference type="Pfam" id="PF00313">
    <property type="entry name" value="CSD"/>
    <property type="match status" value="1"/>
</dbReference>
<feature type="domain" description="CSD" evidence="2">
    <location>
        <begin position="1"/>
        <end position="66"/>
    </location>
</feature>